<evidence type="ECO:0000313" key="2">
    <source>
        <dbReference type="Proteomes" id="UP000326912"/>
    </source>
</evidence>
<proteinExistence type="predicted"/>
<gene>
    <name evidence="1" type="ORF">KDW_01740</name>
</gene>
<dbReference type="AlphaFoldDB" id="A0A5J4KGW8"/>
<dbReference type="EMBL" id="BKZW01000001">
    <property type="protein sequence ID" value="GER86012.1"/>
    <property type="molecule type" value="Genomic_DNA"/>
</dbReference>
<comment type="caution">
    <text evidence="1">The sequence shown here is derived from an EMBL/GenBank/DDBJ whole genome shotgun (WGS) entry which is preliminary data.</text>
</comment>
<name>A0A5J4KGW8_9CHLR</name>
<evidence type="ECO:0000313" key="1">
    <source>
        <dbReference type="EMBL" id="GER86012.1"/>
    </source>
</evidence>
<keyword evidence="2" id="KW-1185">Reference proteome</keyword>
<organism evidence="1 2">
    <name type="scientific">Dictyobacter vulcani</name>
    <dbReference type="NCBI Taxonomy" id="2607529"/>
    <lineage>
        <taxon>Bacteria</taxon>
        <taxon>Bacillati</taxon>
        <taxon>Chloroflexota</taxon>
        <taxon>Ktedonobacteria</taxon>
        <taxon>Ktedonobacterales</taxon>
        <taxon>Dictyobacteraceae</taxon>
        <taxon>Dictyobacter</taxon>
    </lineage>
</organism>
<accession>A0A5J4KGW8</accession>
<reference evidence="1 2" key="1">
    <citation type="submission" date="2019-10" db="EMBL/GenBank/DDBJ databases">
        <title>Dictyobacter vulcani sp. nov., within the class Ktedonobacteria, isolated from soil of volcanic Mt. Zao.</title>
        <authorList>
            <person name="Zheng Y."/>
            <person name="Wang C.M."/>
            <person name="Sakai Y."/>
            <person name="Abe K."/>
            <person name="Yokota A."/>
            <person name="Yabe S."/>
        </authorList>
    </citation>
    <scope>NUCLEOTIDE SEQUENCE [LARGE SCALE GENOMIC DNA]</scope>
    <source>
        <strain evidence="1 2">W12</strain>
    </source>
</reference>
<protein>
    <submittedName>
        <fullName evidence="1">Uncharacterized protein</fullName>
    </submittedName>
</protein>
<sequence length="52" mass="5906">MIIGLIGVMLSSYQWQSLLEGESIHIDLKRLINLYLVGIAFNHFLPTGMEVM</sequence>
<dbReference type="Proteomes" id="UP000326912">
    <property type="component" value="Unassembled WGS sequence"/>
</dbReference>